<dbReference type="EMBL" id="QXFT01000483">
    <property type="protein sequence ID" value="KAE9342684.1"/>
    <property type="molecule type" value="Genomic_DNA"/>
</dbReference>
<feature type="compositionally biased region" description="Polar residues" evidence="1">
    <location>
        <begin position="1"/>
        <end position="18"/>
    </location>
</feature>
<evidence type="ECO:0000313" key="2">
    <source>
        <dbReference type="EMBL" id="KAE9036445.1"/>
    </source>
</evidence>
<gene>
    <name evidence="2" type="ORF">PR001_g8827</name>
    <name evidence="3" type="ORF">PR003_g9351</name>
</gene>
<reference evidence="3 5" key="1">
    <citation type="submission" date="2018-08" db="EMBL/GenBank/DDBJ databases">
        <title>Genomic investigation of the strawberry pathogen Phytophthora fragariae indicates pathogenicity is determined by transcriptional variation in three key races.</title>
        <authorList>
            <person name="Adams T.M."/>
            <person name="Armitage A.D."/>
            <person name="Sobczyk M.K."/>
            <person name="Bates H.J."/>
            <person name="Dunwell J.M."/>
            <person name="Nellist C.F."/>
            <person name="Harrison R.J."/>
        </authorList>
    </citation>
    <scope>NUCLEOTIDE SEQUENCE [LARGE SCALE GENOMIC DNA]</scope>
    <source>
        <strain evidence="2 4">SCRP249</strain>
        <strain evidence="3 5">SCRP333</strain>
    </source>
</reference>
<organism evidence="3 5">
    <name type="scientific">Phytophthora rubi</name>
    <dbReference type="NCBI Taxonomy" id="129364"/>
    <lineage>
        <taxon>Eukaryota</taxon>
        <taxon>Sar</taxon>
        <taxon>Stramenopiles</taxon>
        <taxon>Oomycota</taxon>
        <taxon>Peronosporomycetes</taxon>
        <taxon>Peronosporales</taxon>
        <taxon>Peronosporaceae</taxon>
        <taxon>Phytophthora</taxon>
    </lineage>
</organism>
<dbReference type="Proteomes" id="UP000434957">
    <property type="component" value="Unassembled WGS sequence"/>
</dbReference>
<feature type="region of interest" description="Disordered" evidence="1">
    <location>
        <begin position="1"/>
        <end position="49"/>
    </location>
</feature>
<sequence>MRNRIQGTRNQTPPSSVGRSIARNGINTGTSPPGEGSGTKVEESVLAEGGLGQARLRGLDSGFAEEGDGLRDRFRDDLASGVGEATCPPRSAGVPGTGGRSNRRQTVESTVPFPGDRSVVGKEILTFLPEGILLISDLIEVLTHQSVSVLHISYLGQKIAARVVVLLPLANRFVTLQDCCIPIMGQLIQLGGELSHLSGDLASLSTKLVPLLPELVPVLTDLPDLGDLRLVMRHPRLDVLEALHGVVPILDQVVTLSVETPASLLGT</sequence>
<protein>
    <submittedName>
        <fullName evidence="3">Uncharacterized protein</fullName>
    </submittedName>
</protein>
<dbReference type="AlphaFoldDB" id="A0A6A4FID8"/>
<feature type="region of interest" description="Disordered" evidence="1">
    <location>
        <begin position="80"/>
        <end position="112"/>
    </location>
</feature>
<evidence type="ECO:0000313" key="5">
    <source>
        <dbReference type="Proteomes" id="UP000434957"/>
    </source>
</evidence>
<name>A0A6A4FID8_9STRA</name>
<accession>A0A6A4FID8</accession>
<proteinExistence type="predicted"/>
<comment type="caution">
    <text evidence="3">The sequence shown here is derived from an EMBL/GenBank/DDBJ whole genome shotgun (WGS) entry which is preliminary data.</text>
</comment>
<evidence type="ECO:0000313" key="3">
    <source>
        <dbReference type="EMBL" id="KAE9342684.1"/>
    </source>
</evidence>
<dbReference type="EMBL" id="QXFV01000475">
    <property type="protein sequence ID" value="KAE9036445.1"/>
    <property type="molecule type" value="Genomic_DNA"/>
</dbReference>
<evidence type="ECO:0000313" key="4">
    <source>
        <dbReference type="Proteomes" id="UP000429607"/>
    </source>
</evidence>
<evidence type="ECO:0000256" key="1">
    <source>
        <dbReference type="SAM" id="MobiDB-lite"/>
    </source>
</evidence>
<keyword evidence="5" id="KW-1185">Reference proteome</keyword>
<dbReference type="Proteomes" id="UP000429607">
    <property type="component" value="Unassembled WGS sequence"/>
</dbReference>